<sequence>MNGLSDGGLYFKAASPKRFDCEDFRAFYDGLVANREPGDDDPLWMRQHLPVTPETCRMLLVNDERTAFGIWRSFAELPEPSVLPRDAEDDVGPGRGSREPGHEAAVVPVGDGPTVAAVRAGLVAASGVDADASLPLAFRAFVLDEHEPLADLASRAAQAFRNPGERSAVHVATLGYASAARRLPAPLIPTLADGIQWLAERPWHRPLREATLEVDGIAMLGVALGSRESDGTRPV</sequence>
<organism evidence="2 3">
    <name type="scientific">Methylorubrum extorquens</name>
    <name type="common">Methylobacterium dichloromethanicum</name>
    <name type="synonym">Methylobacterium extorquens</name>
    <dbReference type="NCBI Taxonomy" id="408"/>
    <lineage>
        <taxon>Bacteria</taxon>
        <taxon>Pseudomonadati</taxon>
        <taxon>Pseudomonadota</taxon>
        <taxon>Alphaproteobacteria</taxon>
        <taxon>Hyphomicrobiales</taxon>
        <taxon>Methylobacteriaceae</taxon>
        <taxon>Methylorubrum</taxon>
    </lineage>
</organism>
<name>A0A2N9AYZ7_METEX</name>
<protein>
    <submittedName>
        <fullName evidence="2">Uncharacterized protein</fullName>
    </submittedName>
</protein>
<proteinExistence type="predicted"/>
<dbReference type="Proteomes" id="UP000233769">
    <property type="component" value="Chromosome tk0001"/>
</dbReference>
<evidence type="ECO:0000313" key="3">
    <source>
        <dbReference type="Proteomes" id="UP000233769"/>
    </source>
</evidence>
<dbReference type="EMBL" id="LT962688">
    <property type="protein sequence ID" value="SOR32539.1"/>
    <property type="molecule type" value="Genomic_DNA"/>
</dbReference>
<dbReference type="AlphaFoldDB" id="A0A2N9AYZ7"/>
<gene>
    <name evidence="2" type="ORF">TK0001_5980</name>
</gene>
<evidence type="ECO:0000256" key="1">
    <source>
        <dbReference type="SAM" id="MobiDB-lite"/>
    </source>
</evidence>
<accession>A0A2N9AYZ7</accession>
<reference evidence="3" key="1">
    <citation type="submission" date="2017-10" db="EMBL/GenBank/DDBJ databases">
        <authorList>
            <person name="Regsiter A."/>
            <person name="William W."/>
        </authorList>
    </citation>
    <scope>NUCLEOTIDE SEQUENCE [LARGE SCALE GENOMIC DNA]</scope>
</reference>
<feature type="region of interest" description="Disordered" evidence="1">
    <location>
        <begin position="82"/>
        <end position="108"/>
    </location>
</feature>
<evidence type="ECO:0000313" key="2">
    <source>
        <dbReference type="EMBL" id="SOR32539.1"/>
    </source>
</evidence>